<dbReference type="Proteomes" id="UP000789423">
    <property type="component" value="Unassembled WGS sequence"/>
</dbReference>
<dbReference type="Gene3D" id="1.10.10.10">
    <property type="entry name" value="Winged helix-like DNA-binding domain superfamily/Winged helix DNA-binding domain"/>
    <property type="match status" value="1"/>
</dbReference>
<protein>
    <recommendedName>
        <fullName evidence="1">RNA polymerase sigma-70 region 4 domain-containing protein</fullName>
    </recommendedName>
</protein>
<dbReference type="InterPro" id="IPR036388">
    <property type="entry name" value="WH-like_DNA-bd_sf"/>
</dbReference>
<gene>
    <name evidence="2" type="ORF">BACCIP111899_04259</name>
</gene>
<feature type="domain" description="RNA polymerase sigma-70 region 4" evidence="1">
    <location>
        <begin position="74"/>
        <end position="108"/>
    </location>
</feature>
<keyword evidence="3" id="KW-1185">Reference proteome</keyword>
<accession>A0ABM8YH22</accession>
<organism evidence="2 3">
    <name type="scientific">Bacillus rhizoplanae</name>
    <dbReference type="NCBI Taxonomy" id="2880966"/>
    <lineage>
        <taxon>Bacteria</taxon>
        <taxon>Bacillati</taxon>
        <taxon>Bacillota</taxon>
        <taxon>Bacilli</taxon>
        <taxon>Bacillales</taxon>
        <taxon>Bacillaceae</taxon>
        <taxon>Bacillus</taxon>
    </lineage>
</organism>
<comment type="caution">
    <text evidence="2">The sequence shown here is derived from an EMBL/GenBank/DDBJ whole genome shotgun (WGS) entry which is preliminary data.</text>
</comment>
<evidence type="ECO:0000259" key="1">
    <source>
        <dbReference type="Pfam" id="PF04545"/>
    </source>
</evidence>
<dbReference type="RefSeq" id="WP_176524702.1">
    <property type="nucleotide sequence ID" value="NZ_CAKJTI010000050.1"/>
</dbReference>
<evidence type="ECO:0000313" key="2">
    <source>
        <dbReference type="EMBL" id="CAG9615023.1"/>
    </source>
</evidence>
<evidence type="ECO:0000313" key="3">
    <source>
        <dbReference type="Proteomes" id="UP000789423"/>
    </source>
</evidence>
<dbReference type="EMBL" id="CAKJTI010000050">
    <property type="protein sequence ID" value="CAG9615023.1"/>
    <property type="molecule type" value="Genomic_DNA"/>
</dbReference>
<proteinExistence type="predicted"/>
<dbReference type="SUPFAM" id="SSF88659">
    <property type="entry name" value="Sigma3 and sigma4 domains of RNA polymerase sigma factors"/>
    <property type="match status" value="1"/>
</dbReference>
<reference evidence="2 3" key="1">
    <citation type="submission" date="2021-10" db="EMBL/GenBank/DDBJ databases">
        <authorList>
            <person name="Criscuolo A."/>
        </authorList>
    </citation>
    <scope>NUCLEOTIDE SEQUENCE [LARGE SCALE GENOMIC DNA]</scope>
    <source>
        <strain evidence="3">CIP 111899</strain>
    </source>
</reference>
<sequence length="124" mass="13758">MDIIIQTFPLDGKTLYYVQCPVCKKNKILNSAANVSRIVSDETFRKLSGCICDVKQEVKKVEAPKQIEKQAAAKRKVITAVINGTEMTVKEIAEAYDISVSTVRQRINAGKSESEIIAPTKKKN</sequence>
<name>A0ABM8YH22_9BACI</name>
<dbReference type="InterPro" id="IPR013324">
    <property type="entry name" value="RNA_pol_sigma_r3/r4-like"/>
</dbReference>
<dbReference type="InterPro" id="IPR007630">
    <property type="entry name" value="RNA_pol_sigma70_r4"/>
</dbReference>
<dbReference type="Pfam" id="PF04545">
    <property type="entry name" value="Sigma70_r4"/>
    <property type="match status" value="1"/>
</dbReference>